<dbReference type="OrthoDB" id="3106732at2759"/>
<dbReference type="InParanoid" id="A0A2H3CRU7"/>
<name>A0A2H3CRU7_ARMGA</name>
<organism evidence="2 3">
    <name type="scientific">Armillaria gallica</name>
    <name type="common">Bulbous honey fungus</name>
    <name type="synonym">Armillaria bulbosa</name>
    <dbReference type="NCBI Taxonomy" id="47427"/>
    <lineage>
        <taxon>Eukaryota</taxon>
        <taxon>Fungi</taxon>
        <taxon>Dikarya</taxon>
        <taxon>Basidiomycota</taxon>
        <taxon>Agaricomycotina</taxon>
        <taxon>Agaricomycetes</taxon>
        <taxon>Agaricomycetidae</taxon>
        <taxon>Agaricales</taxon>
        <taxon>Marasmiineae</taxon>
        <taxon>Physalacriaceae</taxon>
        <taxon>Armillaria</taxon>
    </lineage>
</organism>
<sequence length="328" mass="36826">MKEPTNHILFKKTFCSPLVSRSQHVREWRSQLFTTERRPPNLNGQREGSPPPSAFSWGFVLGPVVNVYGGRCVRDGMYGGMYVREVAETVVLQEGGRPVREVAVGAELRLGLCSQKTSTAVPSANVLIQSVKPARAPCVQADFHDDDDDVAQLLIDSYSVCALQIPLWPYWTISSQSKASRSTIWDFFRHMNALKGIEDDFKEGMKAETQPAIDHALQKDEALHVQLQSKWQQPSPCKRKRGTNHHASWEIGLYVYRDYPERAVEAVHVTSEDKVERMENLLRKILPPEVDLKEELDAVQTLSEDASSMLPGGLDTLPEPRKTRCGGS</sequence>
<gene>
    <name evidence="2" type="ORF">ARMGADRAFT_1171526</name>
</gene>
<proteinExistence type="predicted"/>
<evidence type="ECO:0000313" key="3">
    <source>
        <dbReference type="Proteomes" id="UP000217790"/>
    </source>
</evidence>
<accession>A0A2H3CRU7</accession>
<feature type="region of interest" description="Disordered" evidence="1">
    <location>
        <begin position="302"/>
        <end position="328"/>
    </location>
</feature>
<dbReference type="Proteomes" id="UP000217790">
    <property type="component" value="Unassembled WGS sequence"/>
</dbReference>
<evidence type="ECO:0000313" key="2">
    <source>
        <dbReference type="EMBL" id="PBK81138.1"/>
    </source>
</evidence>
<dbReference type="AlphaFoldDB" id="A0A2H3CRU7"/>
<evidence type="ECO:0000256" key="1">
    <source>
        <dbReference type="SAM" id="MobiDB-lite"/>
    </source>
</evidence>
<protein>
    <submittedName>
        <fullName evidence="2">Uncharacterized protein</fullName>
    </submittedName>
</protein>
<dbReference type="EMBL" id="KZ293734">
    <property type="protein sequence ID" value="PBK81138.1"/>
    <property type="molecule type" value="Genomic_DNA"/>
</dbReference>
<keyword evidence="3" id="KW-1185">Reference proteome</keyword>
<dbReference type="STRING" id="47427.A0A2H3CRU7"/>
<reference evidence="3" key="1">
    <citation type="journal article" date="2017" name="Nat. Ecol. Evol.">
        <title>Genome expansion and lineage-specific genetic innovations in the forest pathogenic fungi Armillaria.</title>
        <authorList>
            <person name="Sipos G."/>
            <person name="Prasanna A.N."/>
            <person name="Walter M.C."/>
            <person name="O'Connor E."/>
            <person name="Balint B."/>
            <person name="Krizsan K."/>
            <person name="Kiss B."/>
            <person name="Hess J."/>
            <person name="Varga T."/>
            <person name="Slot J."/>
            <person name="Riley R."/>
            <person name="Boka B."/>
            <person name="Rigling D."/>
            <person name="Barry K."/>
            <person name="Lee J."/>
            <person name="Mihaltcheva S."/>
            <person name="LaButti K."/>
            <person name="Lipzen A."/>
            <person name="Waldron R."/>
            <person name="Moloney N.M."/>
            <person name="Sperisen C."/>
            <person name="Kredics L."/>
            <person name="Vagvoelgyi C."/>
            <person name="Patrignani A."/>
            <person name="Fitzpatrick D."/>
            <person name="Nagy I."/>
            <person name="Doyle S."/>
            <person name="Anderson J.B."/>
            <person name="Grigoriev I.V."/>
            <person name="Gueldener U."/>
            <person name="Muensterkoetter M."/>
            <person name="Nagy L.G."/>
        </authorList>
    </citation>
    <scope>NUCLEOTIDE SEQUENCE [LARGE SCALE GENOMIC DNA]</scope>
    <source>
        <strain evidence="3">Ar21-2</strain>
    </source>
</reference>